<evidence type="ECO:0000256" key="2">
    <source>
        <dbReference type="SAM" id="Phobius"/>
    </source>
</evidence>
<feature type="transmembrane region" description="Helical" evidence="2">
    <location>
        <begin position="440"/>
        <end position="457"/>
    </location>
</feature>
<comment type="caution">
    <text evidence="3">The sequence shown here is derived from an EMBL/GenBank/DDBJ whole genome shotgun (WGS) entry which is preliminary data.</text>
</comment>
<feature type="transmembrane region" description="Helical" evidence="2">
    <location>
        <begin position="180"/>
        <end position="200"/>
    </location>
</feature>
<reference evidence="3" key="1">
    <citation type="submission" date="2021-01" db="EMBL/GenBank/DDBJ databases">
        <title>Whole genome shotgun sequence of Dactylosporangium siamense NBRC 106093.</title>
        <authorList>
            <person name="Komaki H."/>
            <person name="Tamura T."/>
        </authorList>
    </citation>
    <scope>NUCLEOTIDE SEQUENCE</scope>
    <source>
        <strain evidence="3">NBRC 106093</strain>
    </source>
</reference>
<dbReference type="Pfam" id="PF03929">
    <property type="entry name" value="PepSY_TM"/>
    <property type="match status" value="1"/>
</dbReference>
<feature type="region of interest" description="Disordered" evidence="1">
    <location>
        <begin position="276"/>
        <end position="301"/>
    </location>
</feature>
<feature type="transmembrane region" description="Helical" evidence="2">
    <location>
        <begin position="233"/>
        <end position="253"/>
    </location>
</feature>
<keyword evidence="2" id="KW-1133">Transmembrane helix</keyword>
<accession>A0A919UAP6</accession>
<feature type="transmembrane region" description="Helical" evidence="2">
    <location>
        <begin position="394"/>
        <end position="411"/>
    </location>
</feature>
<evidence type="ECO:0000256" key="1">
    <source>
        <dbReference type="SAM" id="MobiDB-lite"/>
    </source>
</evidence>
<proteinExistence type="predicted"/>
<feature type="transmembrane region" description="Helical" evidence="2">
    <location>
        <begin position="463"/>
        <end position="479"/>
    </location>
</feature>
<keyword evidence="2" id="KW-0812">Transmembrane</keyword>
<dbReference type="AlphaFoldDB" id="A0A919UAP6"/>
<keyword evidence="2" id="KW-0472">Membrane</keyword>
<dbReference type="InterPro" id="IPR005625">
    <property type="entry name" value="PepSY-ass_TM"/>
</dbReference>
<protein>
    <submittedName>
        <fullName evidence="3">Membrane protein</fullName>
    </submittedName>
</protein>
<feature type="transmembrane region" description="Helical" evidence="2">
    <location>
        <begin position="39"/>
        <end position="63"/>
    </location>
</feature>
<evidence type="ECO:0000313" key="3">
    <source>
        <dbReference type="EMBL" id="GIG44920.1"/>
    </source>
</evidence>
<dbReference type="PANTHER" id="PTHR34219">
    <property type="entry name" value="IRON-REGULATED INNER MEMBRANE PROTEIN-RELATED"/>
    <property type="match status" value="1"/>
</dbReference>
<organism evidence="3 4">
    <name type="scientific">Dactylosporangium siamense</name>
    <dbReference type="NCBI Taxonomy" id="685454"/>
    <lineage>
        <taxon>Bacteria</taxon>
        <taxon>Bacillati</taxon>
        <taxon>Actinomycetota</taxon>
        <taxon>Actinomycetes</taxon>
        <taxon>Micromonosporales</taxon>
        <taxon>Micromonosporaceae</taxon>
        <taxon>Dactylosporangium</taxon>
    </lineage>
</organism>
<name>A0A919UAP6_9ACTN</name>
<feature type="compositionally biased region" description="Low complexity" evidence="1">
    <location>
        <begin position="277"/>
        <end position="287"/>
    </location>
</feature>
<dbReference type="Proteomes" id="UP000660611">
    <property type="component" value="Unassembled WGS sequence"/>
</dbReference>
<dbReference type="RefSeq" id="WP_203846730.1">
    <property type="nucleotide sequence ID" value="NZ_BAAAVW010000007.1"/>
</dbReference>
<gene>
    <name evidence="3" type="ORF">Dsi01nite_029610</name>
</gene>
<dbReference type="EMBL" id="BONQ01000047">
    <property type="protein sequence ID" value="GIG44920.1"/>
    <property type="molecule type" value="Genomic_DNA"/>
</dbReference>
<dbReference type="PANTHER" id="PTHR34219:SF1">
    <property type="entry name" value="PEPSY DOMAIN-CONTAINING PROTEIN"/>
    <property type="match status" value="1"/>
</dbReference>
<evidence type="ECO:0000313" key="4">
    <source>
        <dbReference type="Proteomes" id="UP000660611"/>
    </source>
</evidence>
<keyword evidence="4" id="KW-1185">Reference proteome</keyword>
<sequence>MSIATDVSPPTEEPAAQPGARPGTQPARSLSVVPLLLRLHFYAGVLVAPLLVIAALTGLLFVFTPQLDGIVYDKELHVAKVGPGLPKPLSEQVNAAIAAHPTGTFSSVIPAGAPDATTKVVFMVPELGEKQETVYVDPYTGEIRGTLVTWWGSTPLTTWLDDFHRHLHLDDIGVLYSETAASWLWIVALGGLILWCNRQWRIRGEKRRSRVEATLLYDTAAAKGVRRTRGMHGATGVWLIVGLLFLSATGLTWSDHAGANFDKALASLKSERPALDTSGAPAGAAPATGGGHHSEGGAAAAGDPAQVDNVLHIARTNGITGPIEISAPAEEGAAWSVVQNDNVWPVHFDKIAVDPVAGTVLHRVNYADWPFLAKLSALGIQAHMGYLFGLANQLLLAALAIGLLCVIFWGYRMWWQRRPTRGTRQAPVGAPPARGAWRKLRWPLLIIGILVTAALGWALPAFGVTLVAFLIIDLVAGLIRRRRRNTPVPTSPAPAGA</sequence>
<feature type="region of interest" description="Disordered" evidence="1">
    <location>
        <begin position="1"/>
        <end position="27"/>
    </location>
</feature>